<dbReference type="InterPro" id="IPR001173">
    <property type="entry name" value="Glyco_trans_2-like"/>
</dbReference>
<evidence type="ECO:0000256" key="9">
    <source>
        <dbReference type="ARBA" id="ARBA00037408"/>
    </source>
</evidence>
<evidence type="ECO:0000256" key="10">
    <source>
        <dbReference type="ARBA" id="ARBA00040508"/>
    </source>
</evidence>
<evidence type="ECO:0000259" key="16">
    <source>
        <dbReference type="Pfam" id="PF00535"/>
    </source>
</evidence>
<evidence type="ECO:0000256" key="7">
    <source>
        <dbReference type="ARBA" id="ARBA00022679"/>
    </source>
</evidence>
<dbReference type="RefSeq" id="WP_092257870.1">
    <property type="nucleotide sequence ID" value="NZ_CP047199.1"/>
</dbReference>
<comment type="pathway">
    <text evidence="2">Glycan biosynthesis; hyaluronan biosynthesis.</text>
</comment>
<evidence type="ECO:0000256" key="8">
    <source>
        <dbReference type="ARBA" id="ARBA00023136"/>
    </source>
</evidence>
<evidence type="ECO:0000256" key="14">
    <source>
        <dbReference type="ARBA" id="ARBA00048168"/>
    </source>
</evidence>
<feature type="transmembrane region" description="Helical" evidence="15">
    <location>
        <begin position="6"/>
        <end position="28"/>
    </location>
</feature>
<feature type="transmembrane region" description="Helical" evidence="15">
    <location>
        <begin position="391"/>
        <end position="409"/>
    </location>
</feature>
<evidence type="ECO:0000256" key="11">
    <source>
        <dbReference type="ARBA" id="ARBA00042148"/>
    </source>
</evidence>
<keyword evidence="7" id="KW-0808">Transferase</keyword>
<dbReference type="InterPro" id="IPR029044">
    <property type="entry name" value="Nucleotide-diphossugar_trans"/>
</dbReference>
<protein>
    <recommendedName>
        <fullName evidence="10">Hyaluronan synthase</fullName>
        <ecNumber evidence="4">2.4.1.212</ecNumber>
    </recommendedName>
    <alternativeName>
        <fullName evidence="12">Hyaluronate synthase</fullName>
    </alternativeName>
    <alternativeName>
        <fullName evidence="11">Hyaluronic acid synthase</fullName>
    </alternativeName>
</protein>
<dbReference type="STRING" id="1121357.SAMN05661109_01288"/>
<keyword evidence="15" id="KW-0812">Transmembrane</keyword>
<gene>
    <name evidence="17" type="ORF">SAMN05661109_01288</name>
</gene>
<evidence type="ECO:0000256" key="4">
    <source>
        <dbReference type="ARBA" id="ARBA00012207"/>
    </source>
</evidence>
<evidence type="ECO:0000256" key="3">
    <source>
        <dbReference type="ARBA" id="ARBA00006782"/>
    </source>
</evidence>
<keyword evidence="18" id="KW-1185">Reference proteome</keyword>
<reference evidence="18" key="1">
    <citation type="submission" date="2016-10" db="EMBL/GenBank/DDBJ databases">
        <authorList>
            <person name="Varghese N."/>
            <person name="Submissions S."/>
        </authorList>
    </citation>
    <scope>NUCLEOTIDE SEQUENCE [LARGE SCALE GENOMIC DNA]</scope>
    <source>
        <strain evidence="18">DSM 20524</strain>
    </source>
</reference>
<evidence type="ECO:0000256" key="12">
    <source>
        <dbReference type="ARBA" id="ARBA00043237"/>
    </source>
</evidence>
<sequence length="515" mass="57428">MLAADSIAFPLIATALVILGAIIIKLLFQRDKELPNSSDLRPAARFRNGILVPGTLVFLGLGAYIGYQYLSFVDGYVPELKPFFLLFGATFFFQIIIAVLSRKFTRSSFSSQQLKDVPGAHIPAQETLRPIVMIPVYNEDETSLTNNLRALFDQTVPPAEIHVVDDGSKNDLSQVEAWFLNEAVAHNIAVTWTRQENQGKRMAHATAYNNIIDRTNAIIVTVDSDGVLDKNALEEGLIPFERPEVYSVAGVVVASNAQKNFLARITDMIFVAGQQLVDRQAQSAFGNVIVNSGGLALYRIAAVDAAMETGYTEEDFFGSHVVFSDDSYFTLMALKLGKTVQQPSAIVFADMPENLSHHVRQQLRWARGSFIRGWWRVRHLDPLSYAWIRQVLGYVLFFSMTVVVLQIVLFKPIATGELPPWQFLLIPAFLSYIQGVRYFAIERSDMSNSSQFLTYLLSPFSILWSMFVLRPIRLWGFITCRKTGWNTRQSVEIVHETPQPSGFVAPGGAGTIAAG</sequence>
<dbReference type="SUPFAM" id="SSF53448">
    <property type="entry name" value="Nucleotide-diphospho-sugar transferases"/>
    <property type="match status" value="1"/>
</dbReference>
<feature type="transmembrane region" description="Helical" evidence="15">
    <location>
        <begin position="452"/>
        <end position="472"/>
    </location>
</feature>
<comment type="similarity">
    <text evidence="3">Belongs to the NodC/HAS family.</text>
</comment>
<keyword evidence="8 15" id="KW-0472">Membrane</keyword>
<comment type="subcellular location">
    <subcellularLocation>
        <location evidence="1">Cell membrane</location>
    </subcellularLocation>
</comment>
<evidence type="ECO:0000256" key="15">
    <source>
        <dbReference type="SAM" id="Phobius"/>
    </source>
</evidence>
<dbReference type="GO" id="GO:0050501">
    <property type="term" value="F:hyaluronan synthase activity"/>
    <property type="evidence" value="ECO:0007669"/>
    <property type="project" value="UniProtKB-EC"/>
</dbReference>
<evidence type="ECO:0000313" key="18">
    <source>
        <dbReference type="Proteomes" id="UP000198929"/>
    </source>
</evidence>
<keyword evidence="6" id="KW-0328">Glycosyltransferase</keyword>
<feature type="transmembrane region" description="Helical" evidence="15">
    <location>
        <begin position="49"/>
        <end position="70"/>
    </location>
</feature>
<evidence type="ECO:0000256" key="2">
    <source>
        <dbReference type="ARBA" id="ARBA00004698"/>
    </source>
</evidence>
<dbReference type="PANTHER" id="PTHR22913">
    <property type="entry name" value="HYALURONAN SYNTHASE"/>
    <property type="match status" value="1"/>
</dbReference>
<feature type="transmembrane region" description="Helical" evidence="15">
    <location>
        <begin position="421"/>
        <end position="440"/>
    </location>
</feature>
<feature type="transmembrane region" description="Helical" evidence="15">
    <location>
        <begin position="82"/>
        <end position="100"/>
    </location>
</feature>
<dbReference type="PANTHER" id="PTHR22913:SF12">
    <property type="entry name" value="MANNURONAN SYNTHASE"/>
    <property type="match status" value="1"/>
</dbReference>
<evidence type="ECO:0000256" key="6">
    <source>
        <dbReference type="ARBA" id="ARBA00022676"/>
    </source>
</evidence>
<comment type="catalytic activity">
    <reaction evidence="14">
        <text>N-acetyl-beta-D-glucosaminyl-(1-&gt;4)-[hyaluronan](n) + UDP-alpha-D-glucuronate = [hyaluronan](n+1) + UDP + H(+)</text>
        <dbReference type="Rhea" id="RHEA:12528"/>
        <dbReference type="Rhea" id="RHEA-COMP:12585"/>
        <dbReference type="Rhea" id="RHEA-COMP:12587"/>
        <dbReference type="ChEBI" id="CHEBI:15378"/>
        <dbReference type="ChEBI" id="CHEBI:58052"/>
        <dbReference type="ChEBI" id="CHEBI:58223"/>
        <dbReference type="ChEBI" id="CHEBI:132153"/>
        <dbReference type="ChEBI" id="CHEBI:132154"/>
        <dbReference type="EC" id="2.4.1.212"/>
    </reaction>
</comment>
<dbReference type="Gene3D" id="3.90.550.10">
    <property type="entry name" value="Spore Coat Polysaccharide Biosynthesis Protein SpsA, Chain A"/>
    <property type="match status" value="1"/>
</dbReference>
<evidence type="ECO:0000256" key="5">
    <source>
        <dbReference type="ARBA" id="ARBA00022475"/>
    </source>
</evidence>
<comment type="function">
    <text evidence="9">Glycosaminoglycan synthesis. The hyaluronic acid capsule is involved in the pathogenicity of group A Streptococci; it may be the major virulence determinant.</text>
</comment>
<keyword evidence="15" id="KW-1133">Transmembrane helix</keyword>
<dbReference type="Pfam" id="PF00535">
    <property type="entry name" value="Glycos_transf_2"/>
    <property type="match status" value="1"/>
</dbReference>
<dbReference type="AlphaFoldDB" id="A0A1H9SVM4"/>
<proteinExistence type="inferred from homology"/>
<comment type="catalytic activity">
    <reaction evidence="13">
        <text>[hyaluronan](n) + UDP-N-acetyl-alpha-D-glucosamine = N-acetyl-beta-D-glucosaminyl-(1-&gt;4)-[hyaluronan](n) + UDP + H(+)</text>
        <dbReference type="Rhea" id="RHEA:20465"/>
        <dbReference type="Rhea" id="RHEA-COMP:12583"/>
        <dbReference type="Rhea" id="RHEA-COMP:12585"/>
        <dbReference type="ChEBI" id="CHEBI:15378"/>
        <dbReference type="ChEBI" id="CHEBI:57705"/>
        <dbReference type="ChEBI" id="CHEBI:58223"/>
        <dbReference type="ChEBI" id="CHEBI:132153"/>
        <dbReference type="ChEBI" id="CHEBI:132154"/>
        <dbReference type="EC" id="2.4.1.212"/>
    </reaction>
</comment>
<name>A0A1H9SVM4_9CORY</name>
<evidence type="ECO:0000313" key="17">
    <source>
        <dbReference type="EMBL" id="SER88938.1"/>
    </source>
</evidence>
<evidence type="ECO:0000256" key="1">
    <source>
        <dbReference type="ARBA" id="ARBA00004236"/>
    </source>
</evidence>
<keyword evidence="5" id="KW-1003">Cell membrane</keyword>
<dbReference type="GO" id="GO:0005886">
    <property type="term" value="C:plasma membrane"/>
    <property type="evidence" value="ECO:0007669"/>
    <property type="project" value="UniProtKB-SubCell"/>
</dbReference>
<dbReference type="GO" id="GO:0085029">
    <property type="term" value="P:extracellular matrix assembly"/>
    <property type="evidence" value="ECO:0007669"/>
    <property type="project" value="TreeGrafter"/>
</dbReference>
<organism evidence="17 18">
    <name type="scientific">Corynebacterium cystitidis DSM 20524</name>
    <dbReference type="NCBI Taxonomy" id="1121357"/>
    <lineage>
        <taxon>Bacteria</taxon>
        <taxon>Bacillati</taxon>
        <taxon>Actinomycetota</taxon>
        <taxon>Actinomycetes</taxon>
        <taxon>Mycobacteriales</taxon>
        <taxon>Corynebacteriaceae</taxon>
        <taxon>Corynebacterium</taxon>
    </lineage>
</organism>
<dbReference type="EMBL" id="FOGQ01000004">
    <property type="protein sequence ID" value="SER88938.1"/>
    <property type="molecule type" value="Genomic_DNA"/>
</dbReference>
<dbReference type="EC" id="2.4.1.212" evidence="4"/>
<accession>A0A1H9SVM4</accession>
<evidence type="ECO:0000256" key="13">
    <source>
        <dbReference type="ARBA" id="ARBA00047709"/>
    </source>
</evidence>
<dbReference type="Proteomes" id="UP000198929">
    <property type="component" value="Unassembled WGS sequence"/>
</dbReference>
<dbReference type="GO" id="GO:0030213">
    <property type="term" value="P:hyaluronan biosynthetic process"/>
    <property type="evidence" value="ECO:0007669"/>
    <property type="project" value="TreeGrafter"/>
</dbReference>
<feature type="domain" description="Glycosyltransferase 2-like" evidence="16">
    <location>
        <begin position="132"/>
        <end position="303"/>
    </location>
</feature>